<evidence type="ECO:0000313" key="2">
    <source>
        <dbReference type="EMBL" id="AXI81297.1"/>
    </source>
</evidence>
<name>A0A345T5P2_9ACTN</name>
<dbReference type="GO" id="GO:0006950">
    <property type="term" value="P:response to stress"/>
    <property type="evidence" value="ECO:0007669"/>
    <property type="project" value="TreeGrafter"/>
</dbReference>
<dbReference type="Pfam" id="PF12802">
    <property type="entry name" value="MarR_2"/>
    <property type="match status" value="1"/>
</dbReference>
<proteinExistence type="predicted"/>
<gene>
    <name evidence="2" type="ORF">C7M71_009430</name>
</gene>
<protein>
    <submittedName>
        <fullName evidence="2">MarR family transcriptional regulator</fullName>
    </submittedName>
</protein>
<dbReference type="InterPro" id="IPR000835">
    <property type="entry name" value="HTH_MarR-typ"/>
</dbReference>
<dbReference type="PRINTS" id="PR00598">
    <property type="entry name" value="HTHMARR"/>
</dbReference>
<dbReference type="Gene3D" id="1.10.10.10">
    <property type="entry name" value="Winged helix-like DNA-binding domain superfamily/Winged helix DNA-binding domain"/>
    <property type="match status" value="1"/>
</dbReference>
<dbReference type="InterPro" id="IPR036388">
    <property type="entry name" value="WH-like_DNA-bd_sf"/>
</dbReference>
<organism evidence="2 3">
    <name type="scientific">Peterkaempfera bronchialis</name>
    <dbReference type="NCBI Taxonomy" id="2126346"/>
    <lineage>
        <taxon>Bacteria</taxon>
        <taxon>Bacillati</taxon>
        <taxon>Actinomycetota</taxon>
        <taxon>Actinomycetes</taxon>
        <taxon>Kitasatosporales</taxon>
        <taxon>Streptomycetaceae</taxon>
        <taxon>Peterkaempfera</taxon>
    </lineage>
</organism>
<dbReference type="EMBL" id="CP031264">
    <property type="protein sequence ID" value="AXI81297.1"/>
    <property type="molecule type" value="Genomic_DNA"/>
</dbReference>
<dbReference type="SMART" id="SM00347">
    <property type="entry name" value="HTH_MARR"/>
    <property type="match status" value="1"/>
</dbReference>
<evidence type="ECO:0000259" key="1">
    <source>
        <dbReference type="PROSITE" id="PS50995"/>
    </source>
</evidence>
<dbReference type="PANTHER" id="PTHR33164">
    <property type="entry name" value="TRANSCRIPTIONAL REGULATOR, MARR FAMILY"/>
    <property type="match status" value="1"/>
</dbReference>
<dbReference type="OrthoDB" id="9815567at2"/>
<keyword evidence="3" id="KW-1185">Reference proteome</keyword>
<dbReference type="AlphaFoldDB" id="A0A345T5P2"/>
<evidence type="ECO:0000313" key="3">
    <source>
        <dbReference type="Proteomes" id="UP000249340"/>
    </source>
</evidence>
<dbReference type="KEGG" id="stri:C7M71_009430"/>
<dbReference type="GO" id="GO:0003700">
    <property type="term" value="F:DNA-binding transcription factor activity"/>
    <property type="evidence" value="ECO:0007669"/>
    <property type="project" value="InterPro"/>
</dbReference>
<feature type="domain" description="HTH marR-type" evidence="1">
    <location>
        <begin position="1"/>
        <end position="132"/>
    </location>
</feature>
<dbReference type="PROSITE" id="PS50995">
    <property type="entry name" value="HTH_MARR_2"/>
    <property type="match status" value="1"/>
</dbReference>
<dbReference type="InterPro" id="IPR039422">
    <property type="entry name" value="MarR/SlyA-like"/>
</dbReference>
<dbReference type="PANTHER" id="PTHR33164:SF103">
    <property type="entry name" value="REGULATORY PROTEIN MARR"/>
    <property type="match status" value="1"/>
</dbReference>
<reference evidence="3" key="1">
    <citation type="submission" date="2018-07" db="EMBL/GenBank/DDBJ databases">
        <title>Streptacidiphilus bronchialis DSM 106435 chromosome.</title>
        <authorList>
            <person name="Batra D."/>
            <person name="Gulvik C.A."/>
        </authorList>
    </citation>
    <scope>NUCLEOTIDE SEQUENCE [LARGE SCALE GENOMIC DNA]</scope>
    <source>
        <strain evidence="3">DSM 106435</strain>
    </source>
</reference>
<sequence length="152" mass="16504">MRAMKRMRRQTATRLEPYGITPGQGRALRVLAHAADCETPGRAMRLSELADRLHIAPRSATTVVDALEASGLVERVPDPADRRAVGLHLTPAGQGAMQRIGRVRQEVAEEYFAGINAEDREAMLRALRNAEASYAARAECSGRGRRRSGGAA</sequence>
<accession>A0A345T5P2</accession>
<dbReference type="Proteomes" id="UP000249340">
    <property type="component" value="Chromosome"/>
</dbReference>
<dbReference type="SUPFAM" id="SSF46785">
    <property type="entry name" value="Winged helix' DNA-binding domain"/>
    <property type="match status" value="1"/>
</dbReference>
<dbReference type="InterPro" id="IPR036390">
    <property type="entry name" value="WH_DNA-bd_sf"/>
</dbReference>